<dbReference type="InterPro" id="IPR037523">
    <property type="entry name" value="VOC_core"/>
</dbReference>
<proteinExistence type="predicted"/>
<evidence type="ECO:0000313" key="3">
    <source>
        <dbReference type="Proteomes" id="UP000032740"/>
    </source>
</evidence>
<sequence length="282" mass="32375">MKKFHNNQTMHVESISLKVKDLKKMRYFYKNTLGLDILLESSNKIVLGVDHPIVTLIEDSTATSKTATTGLYHFAILLPERKDLSSFLRHMIEIHYPLTGGSDHGVSEAIYLNDPEGNGIEVYWDKDESDWPKENGKTTMFTEFLDYEDLLTLSEHTTFTKLPKNTILGHLHLHVRNLNEAKKFFVDMLGFNVVIAYGPSALFISDNGYHHHIGLNTWNGTNISDRTTQTGLVSYQINVPNNKYQQILNQLISNKITYREENDSLLFNDLNQTLIELKNTHF</sequence>
<dbReference type="OrthoDB" id="9792626at2"/>
<feature type="domain" description="VOC" evidence="1">
    <location>
        <begin position="11"/>
        <end position="125"/>
    </location>
</feature>
<dbReference type="AlphaFoldDB" id="U4KLR3"/>
<dbReference type="InterPro" id="IPR004360">
    <property type="entry name" value="Glyas_Fos-R_dOase_dom"/>
</dbReference>
<evidence type="ECO:0000313" key="2">
    <source>
        <dbReference type="EMBL" id="CCV64857.1"/>
    </source>
</evidence>
<dbReference type="InterPro" id="IPR029068">
    <property type="entry name" value="Glyas_Bleomycin-R_OHBP_Dase"/>
</dbReference>
<dbReference type="GO" id="GO:0051213">
    <property type="term" value="F:dioxygenase activity"/>
    <property type="evidence" value="ECO:0007669"/>
    <property type="project" value="UniProtKB-KW"/>
</dbReference>
<gene>
    <name evidence="2" type="ORF">BN85412800</name>
</gene>
<reference evidence="2 3" key="1">
    <citation type="journal article" date="2013" name="J. Mol. Microbiol. Biotechnol.">
        <title>Analysis of the Complete Genomes of Acholeplasma brassicae , A. palmae and A. laidlawii and Their Comparison to the Obligate Parasites from ' Candidatus Phytoplasma'.</title>
        <authorList>
            <person name="Kube M."/>
            <person name="Siewert C."/>
            <person name="Migdoll A.M."/>
            <person name="Duduk B."/>
            <person name="Holz S."/>
            <person name="Rabus R."/>
            <person name="Seemuller E."/>
            <person name="Mitrovic J."/>
            <person name="Muller I."/>
            <person name="Buttner C."/>
            <person name="Reinhardt R."/>
        </authorList>
    </citation>
    <scope>NUCLEOTIDE SEQUENCE [LARGE SCALE GENOMIC DNA]</scope>
    <source>
        <strain evidence="2 3">J233</strain>
    </source>
</reference>
<keyword evidence="3" id="KW-1185">Reference proteome</keyword>
<dbReference type="RefSeq" id="WP_030003740.1">
    <property type="nucleotide sequence ID" value="NC_022538.1"/>
</dbReference>
<name>U4KLR3_ALTPJ</name>
<protein>
    <submittedName>
        <fullName evidence="2">Glyoxalase/bleomycin resistance protein/dioxygenase-related protein</fullName>
    </submittedName>
</protein>
<keyword evidence="2" id="KW-0560">Oxidoreductase</keyword>
<dbReference type="Pfam" id="PF00903">
    <property type="entry name" value="Glyoxalase"/>
    <property type="match status" value="1"/>
</dbReference>
<dbReference type="PANTHER" id="PTHR43279">
    <property type="entry name" value="CATECHOL-2,3-DIOXYGENASE"/>
    <property type="match status" value="1"/>
</dbReference>
<dbReference type="Proteomes" id="UP000032740">
    <property type="component" value="Chromosome"/>
</dbReference>
<evidence type="ECO:0000259" key="1">
    <source>
        <dbReference type="PROSITE" id="PS51819"/>
    </source>
</evidence>
<dbReference type="HOGENOM" id="CLU_059557_0_0_14"/>
<dbReference type="Gene3D" id="3.10.180.10">
    <property type="entry name" value="2,3-Dihydroxybiphenyl 1,2-Dioxygenase, domain 1"/>
    <property type="match status" value="2"/>
</dbReference>
<dbReference type="PROSITE" id="PS51819">
    <property type="entry name" value="VOC"/>
    <property type="match status" value="1"/>
</dbReference>
<organism evidence="2 3">
    <name type="scientific">Alteracholeplasma palmae (strain ATCC 49389 / J233)</name>
    <name type="common">Acholeplasma palmae</name>
    <dbReference type="NCBI Taxonomy" id="1318466"/>
    <lineage>
        <taxon>Bacteria</taxon>
        <taxon>Bacillati</taxon>
        <taxon>Mycoplasmatota</taxon>
        <taxon>Mollicutes</taxon>
        <taxon>Acholeplasmatales</taxon>
        <taxon>Acholeplasmataceae</taxon>
        <taxon>Acholeplasma</taxon>
    </lineage>
</organism>
<dbReference type="EMBL" id="FO681347">
    <property type="protein sequence ID" value="CCV64857.1"/>
    <property type="molecule type" value="Genomic_DNA"/>
</dbReference>
<dbReference type="SUPFAM" id="SSF54593">
    <property type="entry name" value="Glyoxalase/Bleomycin resistance protein/Dihydroxybiphenyl dioxygenase"/>
    <property type="match status" value="2"/>
</dbReference>
<dbReference type="KEGG" id="apal:BN85412800"/>
<accession>U4KLR3</accession>
<keyword evidence="2" id="KW-0223">Dioxygenase</keyword>
<dbReference type="PANTHER" id="PTHR43279:SF1">
    <property type="entry name" value="CATECHOL-2,3-DIOXYGENASE"/>
    <property type="match status" value="1"/>
</dbReference>
<dbReference type="STRING" id="1318466.BN85412800"/>